<feature type="transmembrane region" description="Helical" evidence="2">
    <location>
        <begin position="96"/>
        <end position="119"/>
    </location>
</feature>
<protein>
    <submittedName>
        <fullName evidence="3">Uncharacterized protein</fullName>
    </submittedName>
</protein>
<evidence type="ECO:0000313" key="4">
    <source>
        <dbReference type="Proteomes" id="UP000198949"/>
    </source>
</evidence>
<evidence type="ECO:0000256" key="1">
    <source>
        <dbReference type="SAM" id="MobiDB-lite"/>
    </source>
</evidence>
<dbReference type="AlphaFoldDB" id="A0A1G7DLJ9"/>
<keyword evidence="2" id="KW-0812">Transmembrane</keyword>
<dbReference type="OrthoDB" id="9991094at2"/>
<feature type="transmembrane region" description="Helical" evidence="2">
    <location>
        <begin position="177"/>
        <end position="198"/>
    </location>
</feature>
<dbReference type="RefSeq" id="WP_143015113.1">
    <property type="nucleotide sequence ID" value="NZ_FNAD01000026.1"/>
</dbReference>
<accession>A0A1G7DLJ9</accession>
<gene>
    <name evidence="3" type="ORF">SAMN05216270_12626</name>
</gene>
<feature type="transmembrane region" description="Helical" evidence="2">
    <location>
        <begin position="39"/>
        <end position="62"/>
    </location>
</feature>
<dbReference type="EMBL" id="FNAD01000026">
    <property type="protein sequence ID" value="SDE52343.1"/>
    <property type="molecule type" value="Genomic_DNA"/>
</dbReference>
<organism evidence="3 4">
    <name type="scientific">Glycomyces harbinensis</name>
    <dbReference type="NCBI Taxonomy" id="58114"/>
    <lineage>
        <taxon>Bacteria</taxon>
        <taxon>Bacillati</taxon>
        <taxon>Actinomycetota</taxon>
        <taxon>Actinomycetes</taxon>
        <taxon>Glycomycetales</taxon>
        <taxon>Glycomycetaceae</taxon>
        <taxon>Glycomyces</taxon>
    </lineage>
</organism>
<reference evidence="4" key="1">
    <citation type="submission" date="2016-10" db="EMBL/GenBank/DDBJ databases">
        <authorList>
            <person name="Varghese N."/>
            <person name="Submissions S."/>
        </authorList>
    </citation>
    <scope>NUCLEOTIDE SEQUENCE [LARGE SCALE GENOMIC DNA]</scope>
    <source>
        <strain evidence="4">CGMCC 4.3516</strain>
    </source>
</reference>
<name>A0A1G7DLJ9_9ACTN</name>
<evidence type="ECO:0000256" key="2">
    <source>
        <dbReference type="SAM" id="Phobius"/>
    </source>
</evidence>
<feature type="transmembrane region" description="Helical" evidence="2">
    <location>
        <begin position="237"/>
        <end position="258"/>
    </location>
</feature>
<sequence length="311" mass="32179">MTRLFPLTRRGWVVVALGAVQTAVAAVAGFRWLASGSGVAAAVLFGSWAALTLAGMIVGGAADSIASASAVSARPVGDRTPEPDPRDGLLLKYGALLPLCQVVLGAVVVALAGLGGFAVDEYVLIAPGVGGAFGTAAMIAVGAYLGLLCGMILVLVTVVPVLMLWRLARDRSPKRSQATAAATALILLAVFPSAIGAVQGVAVPDGVSSRGAAYPLILTVLGFDLSDRGYTVEHWGWLWLARICGALILVALAAGVMAGRSPRSSPAASRPSADRRRTAPAPRPPGDRDRRRPPRRAGNRPSTRKKRKNRR</sequence>
<evidence type="ECO:0000313" key="3">
    <source>
        <dbReference type="EMBL" id="SDE52343.1"/>
    </source>
</evidence>
<keyword evidence="4" id="KW-1185">Reference proteome</keyword>
<keyword evidence="2" id="KW-0472">Membrane</keyword>
<feature type="compositionally biased region" description="Low complexity" evidence="1">
    <location>
        <begin position="260"/>
        <end position="271"/>
    </location>
</feature>
<dbReference type="STRING" id="58114.SAMN05216270_12626"/>
<keyword evidence="2" id="KW-1133">Transmembrane helix</keyword>
<feature type="transmembrane region" description="Helical" evidence="2">
    <location>
        <begin position="139"/>
        <end position="165"/>
    </location>
</feature>
<proteinExistence type="predicted"/>
<feature type="transmembrane region" description="Helical" evidence="2">
    <location>
        <begin position="12"/>
        <end position="33"/>
    </location>
</feature>
<feature type="region of interest" description="Disordered" evidence="1">
    <location>
        <begin position="260"/>
        <end position="311"/>
    </location>
</feature>
<feature type="compositionally biased region" description="Basic residues" evidence="1">
    <location>
        <begin position="291"/>
        <end position="311"/>
    </location>
</feature>
<dbReference type="Proteomes" id="UP000198949">
    <property type="component" value="Unassembled WGS sequence"/>
</dbReference>